<evidence type="ECO:0000313" key="5">
    <source>
        <dbReference type="EMBL" id="GLS20486.1"/>
    </source>
</evidence>
<dbReference type="EMBL" id="BSPC01000028">
    <property type="protein sequence ID" value="GLS20486.1"/>
    <property type="molecule type" value="Genomic_DNA"/>
</dbReference>
<sequence length="217" mass="24092">MRAIGGFIASSGLQPGDQLPTERQLMQALAVGRSTVREVIRKLQALGVVESRKGSGTYLLRGMSADTIHVPLVIDAALLRDRLLQTLDVRRGLEGEASALAALRATPQDVAIIEAKLNAMEAVHLVKGTSGREDLAFHLAIYDATHNPLFGQLLEQMREAFESFFEEPFDRPDFARRSFPFHRELFNAIACHDPDTARQKTLAILEIVEEDIKDMSR</sequence>
<dbReference type="PANTHER" id="PTHR43537:SF5">
    <property type="entry name" value="UXU OPERON TRANSCRIPTIONAL REGULATOR"/>
    <property type="match status" value="1"/>
</dbReference>
<dbReference type="PRINTS" id="PR00035">
    <property type="entry name" value="HTHGNTR"/>
</dbReference>
<gene>
    <name evidence="5" type="ORF">GCM10007874_35030</name>
</gene>
<dbReference type="PANTHER" id="PTHR43537">
    <property type="entry name" value="TRANSCRIPTIONAL REGULATOR, GNTR FAMILY"/>
    <property type="match status" value="1"/>
</dbReference>
<comment type="caution">
    <text evidence="5">The sequence shown here is derived from an EMBL/GenBank/DDBJ whole genome shotgun (WGS) entry which is preliminary data.</text>
</comment>
<dbReference type="CDD" id="cd07377">
    <property type="entry name" value="WHTH_GntR"/>
    <property type="match status" value="1"/>
</dbReference>
<evidence type="ECO:0000256" key="2">
    <source>
        <dbReference type="ARBA" id="ARBA00023125"/>
    </source>
</evidence>
<protein>
    <submittedName>
        <fullName evidence="5">GntR family transcriptional regulator</fullName>
    </submittedName>
</protein>
<dbReference type="PROSITE" id="PS50949">
    <property type="entry name" value="HTH_GNTR"/>
    <property type="match status" value="1"/>
</dbReference>
<name>A0ABQ6CJD5_9HYPH</name>
<evidence type="ECO:0000256" key="3">
    <source>
        <dbReference type="ARBA" id="ARBA00023163"/>
    </source>
</evidence>
<reference evidence="6" key="1">
    <citation type="journal article" date="2019" name="Int. J. Syst. Evol. Microbiol.">
        <title>The Global Catalogue of Microorganisms (GCM) 10K type strain sequencing project: providing services to taxonomists for standard genome sequencing and annotation.</title>
        <authorList>
            <consortium name="The Broad Institute Genomics Platform"/>
            <consortium name="The Broad Institute Genome Sequencing Center for Infectious Disease"/>
            <person name="Wu L."/>
            <person name="Ma J."/>
        </authorList>
    </citation>
    <scope>NUCLEOTIDE SEQUENCE [LARGE SCALE GENOMIC DNA]</scope>
    <source>
        <strain evidence="6">NBRC 101365</strain>
    </source>
</reference>
<keyword evidence="3" id="KW-0804">Transcription</keyword>
<dbReference type="InterPro" id="IPR036390">
    <property type="entry name" value="WH_DNA-bd_sf"/>
</dbReference>
<dbReference type="Gene3D" id="1.10.10.10">
    <property type="entry name" value="Winged helix-like DNA-binding domain superfamily/Winged helix DNA-binding domain"/>
    <property type="match status" value="1"/>
</dbReference>
<accession>A0ABQ6CJD5</accession>
<organism evidence="5 6">
    <name type="scientific">Labrys miyagiensis</name>
    <dbReference type="NCBI Taxonomy" id="346912"/>
    <lineage>
        <taxon>Bacteria</taxon>
        <taxon>Pseudomonadati</taxon>
        <taxon>Pseudomonadota</taxon>
        <taxon>Alphaproteobacteria</taxon>
        <taxon>Hyphomicrobiales</taxon>
        <taxon>Xanthobacteraceae</taxon>
        <taxon>Labrys</taxon>
    </lineage>
</organism>
<dbReference type="SUPFAM" id="SSF46785">
    <property type="entry name" value="Winged helix' DNA-binding domain"/>
    <property type="match status" value="1"/>
</dbReference>
<dbReference type="InterPro" id="IPR036388">
    <property type="entry name" value="WH-like_DNA-bd_sf"/>
</dbReference>
<proteinExistence type="predicted"/>
<dbReference type="Pfam" id="PF00392">
    <property type="entry name" value="GntR"/>
    <property type="match status" value="1"/>
</dbReference>
<keyword evidence="2" id="KW-0238">DNA-binding</keyword>
<feature type="domain" description="HTH gntR-type" evidence="4">
    <location>
        <begin position="1"/>
        <end position="62"/>
    </location>
</feature>
<dbReference type="Pfam" id="PF07729">
    <property type="entry name" value="FCD"/>
    <property type="match status" value="1"/>
</dbReference>
<dbReference type="SMART" id="SM00345">
    <property type="entry name" value="HTH_GNTR"/>
    <property type="match status" value="1"/>
</dbReference>
<dbReference type="Proteomes" id="UP001156882">
    <property type="component" value="Unassembled WGS sequence"/>
</dbReference>
<dbReference type="SMART" id="SM00895">
    <property type="entry name" value="FCD"/>
    <property type="match status" value="1"/>
</dbReference>
<keyword evidence="6" id="KW-1185">Reference proteome</keyword>
<dbReference type="InterPro" id="IPR008920">
    <property type="entry name" value="TF_FadR/GntR_C"/>
</dbReference>
<dbReference type="Gene3D" id="1.20.120.530">
    <property type="entry name" value="GntR ligand-binding domain-like"/>
    <property type="match status" value="1"/>
</dbReference>
<evidence type="ECO:0000256" key="1">
    <source>
        <dbReference type="ARBA" id="ARBA00023015"/>
    </source>
</evidence>
<dbReference type="InterPro" id="IPR011711">
    <property type="entry name" value="GntR_C"/>
</dbReference>
<evidence type="ECO:0000313" key="6">
    <source>
        <dbReference type="Proteomes" id="UP001156882"/>
    </source>
</evidence>
<dbReference type="InterPro" id="IPR000524">
    <property type="entry name" value="Tscrpt_reg_HTH_GntR"/>
</dbReference>
<evidence type="ECO:0000259" key="4">
    <source>
        <dbReference type="PROSITE" id="PS50949"/>
    </source>
</evidence>
<keyword evidence="1" id="KW-0805">Transcription regulation</keyword>
<dbReference type="SUPFAM" id="SSF48008">
    <property type="entry name" value="GntR ligand-binding domain-like"/>
    <property type="match status" value="1"/>
</dbReference>